<dbReference type="Pfam" id="PF02190">
    <property type="entry name" value="LON_substr_bdg"/>
    <property type="match status" value="1"/>
</dbReference>
<dbReference type="InterPro" id="IPR003111">
    <property type="entry name" value="Lon_prtase_N"/>
</dbReference>
<evidence type="ECO:0000259" key="2">
    <source>
        <dbReference type="PROSITE" id="PS51787"/>
    </source>
</evidence>
<dbReference type="SMART" id="SM00464">
    <property type="entry name" value="LON"/>
    <property type="match status" value="1"/>
</dbReference>
<proteinExistence type="predicted"/>
<dbReference type="PANTHER" id="PTHR46732:SF8">
    <property type="entry name" value="ATP-DEPENDENT PROTEASE LA (LON) DOMAIN PROTEIN"/>
    <property type="match status" value="1"/>
</dbReference>
<feature type="region of interest" description="Disordered" evidence="1">
    <location>
        <begin position="1"/>
        <end position="20"/>
    </location>
</feature>
<feature type="compositionally biased region" description="Polar residues" evidence="1">
    <location>
        <begin position="7"/>
        <end position="20"/>
    </location>
</feature>
<evidence type="ECO:0000313" key="3">
    <source>
        <dbReference type="EMBL" id="KAF5826116.1"/>
    </source>
</evidence>
<dbReference type="Gene3D" id="2.30.130.40">
    <property type="entry name" value="LON domain-like"/>
    <property type="match status" value="1"/>
</dbReference>
<protein>
    <submittedName>
        <fullName evidence="3">PUA-like domain-containing protein</fullName>
    </submittedName>
</protein>
<organism evidence="3 4">
    <name type="scientific">Dunaliella salina</name>
    <name type="common">Green alga</name>
    <name type="synonym">Protococcus salinus</name>
    <dbReference type="NCBI Taxonomy" id="3046"/>
    <lineage>
        <taxon>Eukaryota</taxon>
        <taxon>Viridiplantae</taxon>
        <taxon>Chlorophyta</taxon>
        <taxon>core chlorophytes</taxon>
        <taxon>Chlorophyceae</taxon>
        <taxon>CS clade</taxon>
        <taxon>Chlamydomonadales</taxon>
        <taxon>Dunaliellaceae</taxon>
        <taxon>Dunaliella</taxon>
    </lineage>
</organism>
<sequence>MLAYRNSVGQSTRGLASSRPSVLKKNHAFQYKRTNLSHQQQRLHCKATQTLPIFPLSLVALPSSTVPLVIFEARYRVLFNTLLAGEPGVEEGLVQKDSAICGTKKFGMCFMDREGRLASIGTLLEIQDFAHMQDGRIFVTTMGKERFEIKKVTKEKPVLLCEVEFMNEEEDAEEANSEKAKELAKEVADLMRATIRLNVKMKNISASEDQLEPEGLAELSPKPLSFFVASFFSDVRVLQQNLLEETSTLERLKVERDILSDTVRYFSATLV</sequence>
<feature type="domain" description="Lon N-terminal" evidence="2">
    <location>
        <begin position="48"/>
        <end position="263"/>
    </location>
</feature>
<evidence type="ECO:0000256" key="1">
    <source>
        <dbReference type="SAM" id="MobiDB-lite"/>
    </source>
</evidence>
<reference evidence="3" key="1">
    <citation type="submission" date="2017-08" db="EMBL/GenBank/DDBJ databases">
        <authorList>
            <person name="Polle J.E."/>
            <person name="Barry K."/>
            <person name="Cushman J."/>
            <person name="Schmutz J."/>
            <person name="Tran D."/>
            <person name="Hathwaick L.T."/>
            <person name="Yim W.C."/>
            <person name="Jenkins J."/>
            <person name="Mckie-Krisberg Z.M."/>
            <person name="Prochnik S."/>
            <person name="Lindquist E."/>
            <person name="Dockter R.B."/>
            <person name="Adam C."/>
            <person name="Molina H."/>
            <person name="Bunkerborg J."/>
            <person name="Jin E."/>
            <person name="Buchheim M."/>
            <person name="Magnuson J."/>
        </authorList>
    </citation>
    <scope>NUCLEOTIDE SEQUENCE</scope>
    <source>
        <strain evidence="3">CCAP 19/18</strain>
    </source>
</reference>
<accession>A0ABQ7FUN8</accession>
<dbReference type="InterPro" id="IPR046336">
    <property type="entry name" value="Lon_prtase_N_sf"/>
</dbReference>
<dbReference type="PANTHER" id="PTHR46732">
    <property type="entry name" value="ATP-DEPENDENT PROTEASE LA (LON) DOMAIN PROTEIN"/>
    <property type="match status" value="1"/>
</dbReference>
<gene>
    <name evidence="3" type="ORF">DUNSADRAFT_4793</name>
</gene>
<dbReference type="SUPFAM" id="SSF88697">
    <property type="entry name" value="PUA domain-like"/>
    <property type="match status" value="1"/>
</dbReference>
<dbReference type="InterPro" id="IPR015947">
    <property type="entry name" value="PUA-like_sf"/>
</dbReference>
<dbReference type="PROSITE" id="PS51787">
    <property type="entry name" value="LON_N"/>
    <property type="match status" value="1"/>
</dbReference>
<name>A0ABQ7FUN8_DUNSA</name>
<evidence type="ECO:0000313" key="4">
    <source>
        <dbReference type="Proteomes" id="UP000815325"/>
    </source>
</evidence>
<dbReference type="EMBL" id="MU071350">
    <property type="protein sequence ID" value="KAF5826116.1"/>
    <property type="molecule type" value="Genomic_DNA"/>
</dbReference>
<keyword evidence="4" id="KW-1185">Reference proteome</keyword>
<dbReference type="Proteomes" id="UP000815325">
    <property type="component" value="Unassembled WGS sequence"/>
</dbReference>
<comment type="caution">
    <text evidence="3">The sequence shown here is derived from an EMBL/GenBank/DDBJ whole genome shotgun (WGS) entry which is preliminary data.</text>
</comment>